<dbReference type="EMBL" id="KN838578">
    <property type="protein sequence ID" value="KIK03645.1"/>
    <property type="molecule type" value="Genomic_DNA"/>
</dbReference>
<evidence type="ECO:0000313" key="2">
    <source>
        <dbReference type="Proteomes" id="UP000054477"/>
    </source>
</evidence>
<protein>
    <submittedName>
        <fullName evidence="1">Uncharacterized protein</fullName>
    </submittedName>
</protein>
<dbReference type="AlphaFoldDB" id="A0A0C9WVR6"/>
<name>A0A0C9WVR6_9AGAR</name>
<dbReference type="Proteomes" id="UP000054477">
    <property type="component" value="Unassembled WGS sequence"/>
</dbReference>
<evidence type="ECO:0000313" key="1">
    <source>
        <dbReference type="EMBL" id="KIK03645.1"/>
    </source>
</evidence>
<sequence length="133" mass="15269">MLRRRFKALLKYQSLQRIEGIRYFLMSSAHSCVYGFPPVIFTVPRGYDLDSTERYTCSERLDPVFVCTYFANLHHAAKSNRVESHAYAKTGPGSYVLNRAEAPWVCTGRKFPLLLIPSPFTHKLHSSDSTHLQ</sequence>
<reference evidence="2" key="2">
    <citation type="submission" date="2015-01" db="EMBL/GenBank/DDBJ databases">
        <title>Evolutionary Origins and Diversification of the Mycorrhizal Mutualists.</title>
        <authorList>
            <consortium name="DOE Joint Genome Institute"/>
            <consortium name="Mycorrhizal Genomics Consortium"/>
            <person name="Kohler A."/>
            <person name="Kuo A."/>
            <person name="Nagy L.G."/>
            <person name="Floudas D."/>
            <person name="Copeland A."/>
            <person name="Barry K.W."/>
            <person name="Cichocki N."/>
            <person name="Veneault-Fourrey C."/>
            <person name="LaButti K."/>
            <person name="Lindquist E.A."/>
            <person name="Lipzen A."/>
            <person name="Lundell T."/>
            <person name="Morin E."/>
            <person name="Murat C."/>
            <person name="Riley R."/>
            <person name="Ohm R."/>
            <person name="Sun H."/>
            <person name="Tunlid A."/>
            <person name="Henrissat B."/>
            <person name="Grigoriev I.V."/>
            <person name="Hibbett D.S."/>
            <person name="Martin F."/>
        </authorList>
    </citation>
    <scope>NUCLEOTIDE SEQUENCE [LARGE SCALE GENOMIC DNA]</scope>
    <source>
        <strain evidence="2">LaAM-08-1</strain>
    </source>
</reference>
<gene>
    <name evidence="1" type="ORF">K443DRAFT_470080</name>
</gene>
<proteinExistence type="predicted"/>
<accession>A0A0C9WVR6</accession>
<dbReference type="HOGENOM" id="CLU_1907043_0_0_1"/>
<organism evidence="1 2">
    <name type="scientific">Laccaria amethystina LaAM-08-1</name>
    <dbReference type="NCBI Taxonomy" id="1095629"/>
    <lineage>
        <taxon>Eukaryota</taxon>
        <taxon>Fungi</taxon>
        <taxon>Dikarya</taxon>
        <taxon>Basidiomycota</taxon>
        <taxon>Agaricomycotina</taxon>
        <taxon>Agaricomycetes</taxon>
        <taxon>Agaricomycetidae</taxon>
        <taxon>Agaricales</taxon>
        <taxon>Agaricineae</taxon>
        <taxon>Hydnangiaceae</taxon>
        <taxon>Laccaria</taxon>
    </lineage>
</organism>
<keyword evidence="2" id="KW-1185">Reference proteome</keyword>
<reference evidence="1 2" key="1">
    <citation type="submission" date="2014-04" db="EMBL/GenBank/DDBJ databases">
        <authorList>
            <consortium name="DOE Joint Genome Institute"/>
            <person name="Kuo A."/>
            <person name="Kohler A."/>
            <person name="Nagy L.G."/>
            <person name="Floudas D."/>
            <person name="Copeland A."/>
            <person name="Barry K.W."/>
            <person name="Cichocki N."/>
            <person name="Veneault-Fourrey C."/>
            <person name="LaButti K."/>
            <person name="Lindquist E.A."/>
            <person name="Lipzen A."/>
            <person name="Lundell T."/>
            <person name="Morin E."/>
            <person name="Murat C."/>
            <person name="Sun H."/>
            <person name="Tunlid A."/>
            <person name="Henrissat B."/>
            <person name="Grigoriev I.V."/>
            <person name="Hibbett D.S."/>
            <person name="Martin F."/>
            <person name="Nordberg H.P."/>
            <person name="Cantor M.N."/>
            <person name="Hua S.X."/>
        </authorList>
    </citation>
    <scope>NUCLEOTIDE SEQUENCE [LARGE SCALE GENOMIC DNA]</scope>
    <source>
        <strain evidence="1 2">LaAM-08-1</strain>
    </source>
</reference>